<comment type="subcellular location">
    <subcellularLocation>
        <location evidence="1">Membrane</location>
        <topology evidence="1">Multi-pass membrane protein</topology>
    </subcellularLocation>
</comment>
<feature type="transmembrane region" description="Helical" evidence="5">
    <location>
        <begin position="21"/>
        <end position="44"/>
    </location>
</feature>
<feature type="transmembrane region" description="Helical" evidence="5">
    <location>
        <begin position="193"/>
        <end position="214"/>
    </location>
</feature>
<dbReference type="PANTHER" id="PTHR43229">
    <property type="entry name" value="NODULATION PROTEIN J"/>
    <property type="match status" value="1"/>
</dbReference>
<dbReference type="InterPro" id="IPR013525">
    <property type="entry name" value="ABC2_TM"/>
</dbReference>
<protein>
    <submittedName>
        <fullName evidence="7">ABC transporter permease</fullName>
    </submittedName>
</protein>
<feature type="transmembrane region" description="Helical" evidence="5">
    <location>
        <begin position="163"/>
        <end position="186"/>
    </location>
</feature>
<dbReference type="PIRSF" id="PIRSF006648">
    <property type="entry name" value="DrrB"/>
    <property type="match status" value="1"/>
</dbReference>
<dbReference type="PANTHER" id="PTHR43229:SF2">
    <property type="entry name" value="NODULATION PROTEIN J"/>
    <property type="match status" value="1"/>
</dbReference>
<organism evidence="7 8">
    <name type="scientific">Metamycoplasma neophronis</name>
    <dbReference type="NCBI Taxonomy" id="872983"/>
    <lineage>
        <taxon>Bacteria</taxon>
        <taxon>Bacillati</taxon>
        <taxon>Mycoplasmatota</taxon>
        <taxon>Mycoplasmoidales</taxon>
        <taxon>Metamycoplasmataceae</taxon>
        <taxon>Metamycoplasma</taxon>
    </lineage>
</organism>
<keyword evidence="4 5" id="KW-0472">Membrane</keyword>
<sequence length="296" mass="32687">MYELNYLVKRNIKLFFKDKRRVFTMFFSPLVTVLIFILFAKYLFTAGTTGAPEEIQNQIGAGSLMVGVLSMTTLTNAISLSVLIVSDNERKVLNDLSITPVRSSSIRMSYLIVNILINIAISTLIFILMLMYVAATKGFQKVEISYGWSGWDLEPLLDAPRTFAILGVVILSAIMNSAFFAFVFSYVKSSSAFSALVGALSSVSGFFIGAFVPIDRLPKGIAQASSLLPGAQITQALKYITFNNATFSSNEFASFHNIYFVGEGNMPIWGSIVYVIAFLALTLLISSVVRFNRKRK</sequence>
<evidence type="ECO:0000256" key="2">
    <source>
        <dbReference type="ARBA" id="ARBA00022692"/>
    </source>
</evidence>
<dbReference type="InterPro" id="IPR000412">
    <property type="entry name" value="ABC_2_transport"/>
</dbReference>
<keyword evidence="8" id="KW-1185">Reference proteome</keyword>
<gene>
    <name evidence="7" type="ORF">FJR74_01525</name>
</gene>
<feature type="transmembrane region" description="Helical" evidence="5">
    <location>
        <begin position="268"/>
        <end position="289"/>
    </location>
</feature>
<reference evidence="7" key="1">
    <citation type="submission" date="2019-06" db="EMBL/GenBank/DDBJ databases">
        <title>Mycoplasma neophronis type strain whole genome sequence.</title>
        <authorList>
            <person name="Spergser J."/>
        </authorList>
    </citation>
    <scope>NUCLEOTIDE SEQUENCE [LARGE SCALE GENOMIC DNA]</scope>
    <source>
        <strain evidence="7">DSM 24097</strain>
    </source>
</reference>
<dbReference type="RefSeq" id="WP_140914790.1">
    <property type="nucleotide sequence ID" value="NZ_VHHP01000003.1"/>
</dbReference>
<evidence type="ECO:0000256" key="4">
    <source>
        <dbReference type="ARBA" id="ARBA00023136"/>
    </source>
</evidence>
<dbReference type="Proteomes" id="UP000316851">
    <property type="component" value="Unassembled WGS sequence"/>
</dbReference>
<dbReference type="InterPro" id="IPR051784">
    <property type="entry name" value="Nod_factor_ABC_transporter"/>
</dbReference>
<keyword evidence="2 5" id="KW-0812">Transmembrane</keyword>
<feature type="transmembrane region" description="Helical" evidence="5">
    <location>
        <begin position="64"/>
        <end position="85"/>
    </location>
</feature>
<evidence type="ECO:0000256" key="1">
    <source>
        <dbReference type="ARBA" id="ARBA00004141"/>
    </source>
</evidence>
<proteinExistence type="predicted"/>
<evidence type="ECO:0000256" key="5">
    <source>
        <dbReference type="SAM" id="Phobius"/>
    </source>
</evidence>
<feature type="domain" description="ABC-2 type transporter transmembrane" evidence="6">
    <location>
        <begin position="4"/>
        <end position="240"/>
    </location>
</feature>
<feature type="transmembrane region" description="Helical" evidence="5">
    <location>
        <begin position="111"/>
        <end position="135"/>
    </location>
</feature>
<evidence type="ECO:0000313" key="7">
    <source>
        <dbReference type="EMBL" id="TPR54101.1"/>
    </source>
</evidence>
<evidence type="ECO:0000256" key="3">
    <source>
        <dbReference type="ARBA" id="ARBA00022989"/>
    </source>
</evidence>
<name>A0ABY2Z026_9BACT</name>
<dbReference type="Pfam" id="PF01061">
    <property type="entry name" value="ABC2_membrane"/>
    <property type="match status" value="1"/>
</dbReference>
<dbReference type="EMBL" id="VHHP01000003">
    <property type="protein sequence ID" value="TPR54101.1"/>
    <property type="molecule type" value="Genomic_DNA"/>
</dbReference>
<keyword evidence="3 5" id="KW-1133">Transmembrane helix</keyword>
<evidence type="ECO:0000313" key="8">
    <source>
        <dbReference type="Proteomes" id="UP000316851"/>
    </source>
</evidence>
<evidence type="ECO:0000259" key="6">
    <source>
        <dbReference type="Pfam" id="PF01061"/>
    </source>
</evidence>
<accession>A0ABY2Z026</accession>
<comment type="caution">
    <text evidence="7">The sequence shown here is derived from an EMBL/GenBank/DDBJ whole genome shotgun (WGS) entry which is preliminary data.</text>
</comment>